<evidence type="ECO:0000256" key="1">
    <source>
        <dbReference type="ARBA" id="ARBA00001933"/>
    </source>
</evidence>
<evidence type="ECO:0000256" key="3">
    <source>
        <dbReference type="ARBA" id="ARBA00022898"/>
    </source>
</evidence>
<dbReference type="EMBL" id="BAAANK010000001">
    <property type="protein sequence ID" value="GAA1825716.1"/>
    <property type="molecule type" value="Genomic_DNA"/>
</dbReference>
<dbReference type="InterPro" id="IPR015422">
    <property type="entry name" value="PyrdxlP-dep_Trfase_small"/>
</dbReference>
<accession>A0ABN2MFV2</accession>
<dbReference type="InterPro" id="IPR015424">
    <property type="entry name" value="PyrdxlP-dep_Trfase"/>
</dbReference>
<dbReference type="Gene3D" id="3.90.1150.10">
    <property type="entry name" value="Aspartate Aminotransferase, domain 1"/>
    <property type="match status" value="1"/>
</dbReference>
<dbReference type="PANTHER" id="PTHR43586:SF8">
    <property type="entry name" value="CYSTEINE DESULFURASE 1, CHLOROPLASTIC"/>
    <property type="match status" value="1"/>
</dbReference>
<dbReference type="RefSeq" id="WP_212275225.1">
    <property type="nucleotide sequence ID" value="NZ_BAAANK010000001.1"/>
</dbReference>
<evidence type="ECO:0000256" key="2">
    <source>
        <dbReference type="ARBA" id="ARBA00010447"/>
    </source>
</evidence>
<dbReference type="PANTHER" id="PTHR43586">
    <property type="entry name" value="CYSTEINE DESULFURASE"/>
    <property type="match status" value="1"/>
</dbReference>
<comment type="catalytic activity">
    <reaction evidence="4">
        <text>(sulfur carrier)-H + L-cysteine = (sulfur carrier)-SH + L-alanine</text>
        <dbReference type="Rhea" id="RHEA:43892"/>
        <dbReference type="Rhea" id="RHEA-COMP:14737"/>
        <dbReference type="Rhea" id="RHEA-COMP:14739"/>
        <dbReference type="ChEBI" id="CHEBI:29917"/>
        <dbReference type="ChEBI" id="CHEBI:35235"/>
        <dbReference type="ChEBI" id="CHEBI:57972"/>
        <dbReference type="ChEBI" id="CHEBI:64428"/>
        <dbReference type="EC" id="2.8.1.7"/>
    </reaction>
</comment>
<comment type="cofactor">
    <cofactor evidence="1 5">
        <name>pyridoxal 5'-phosphate</name>
        <dbReference type="ChEBI" id="CHEBI:597326"/>
    </cofactor>
</comment>
<dbReference type="InterPro" id="IPR015421">
    <property type="entry name" value="PyrdxlP-dep_Trfase_major"/>
</dbReference>
<dbReference type="Gene3D" id="3.40.640.10">
    <property type="entry name" value="Type I PLP-dependent aspartate aminotransferase-like (Major domain)"/>
    <property type="match status" value="1"/>
</dbReference>
<dbReference type="InterPro" id="IPR000192">
    <property type="entry name" value="Aminotrans_V_dom"/>
</dbReference>
<evidence type="ECO:0000256" key="5">
    <source>
        <dbReference type="RuleBase" id="RU004504"/>
    </source>
</evidence>
<evidence type="ECO:0000256" key="4">
    <source>
        <dbReference type="ARBA" id="ARBA00050776"/>
    </source>
</evidence>
<keyword evidence="7" id="KW-0032">Aminotransferase</keyword>
<comment type="similarity">
    <text evidence="2">Belongs to the class-V pyridoxal-phosphate-dependent aminotransferase family. Csd subfamily.</text>
</comment>
<keyword evidence="3" id="KW-0663">Pyridoxal phosphate</keyword>
<sequence length="470" mass="48312">MIATESTAVRAARTTETASMADAAAVGPRRVARVAPTGSGGSAVPGGSAAQAPLAVLADAGLEIPVLGGATVRHVNLDLAASAPALEAVAAHVVKLLPYYSSVHRGSGYPSQATTALVEDARVSVARHVGARDGDLVVFTRNTTEALNLLATAVPGETVVLDIEHHANLLPWRGRRVVVARGSIAETLAALDAELAARPAAFLSVTGASNVTGEVLPIAELARIAHAHGARIAVDAAQLLPHRRVDLAASDLDYVAFSGHKAYAPFGSGALVGRADWLDAAPPFLAGGGAVEHVALDDVAWKVGADRHEAGTPNVVGIAALARALAELERLGDAEREAHEAQLTARLHDGLDALAGVRVIRGFDDADDRLAIATIELEQGSVGLVAAALGAEHGISVRAGRFCAHPFFDRASTRSNGLRASLGAGSTADDVDRFLAALAQLIAEGPAFEYSRTPGGWCPVTDDRAWPVID</sequence>
<evidence type="ECO:0000313" key="8">
    <source>
        <dbReference type="Proteomes" id="UP001501746"/>
    </source>
</evidence>
<dbReference type="GO" id="GO:0008483">
    <property type="term" value="F:transaminase activity"/>
    <property type="evidence" value="ECO:0007669"/>
    <property type="project" value="UniProtKB-KW"/>
</dbReference>
<keyword evidence="7" id="KW-0808">Transferase</keyword>
<gene>
    <name evidence="7" type="ORF">GCM10009750_06160</name>
</gene>
<dbReference type="PROSITE" id="PS00595">
    <property type="entry name" value="AA_TRANSFER_CLASS_5"/>
    <property type="match status" value="1"/>
</dbReference>
<reference evidence="7 8" key="1">
    <citation type="journal article" date="2019" name="Int. J. Syst. Evol. Microbiol.">
        <title>The Global Catalogue of Microorganisms (GCM) 10K type strain sequencing project: providing services to taxonomists for standard genome sequencing and annotation.</title>
        <authorList>
            <consortium name="The Broad Institute Genomics Platform"/>
            <consortium name="The Broad Institute Genome Sequencing Center for Infectious Disease"/>
            <person name="Wu L."/>
            <person name="Ma J."/>
        </authorList>
    </citation>
    <scope>NUCLEOTIDE SEQUENCE [LARGE SCALE GENOMIC DNA]</scope>
    <source>
        <strain evidence="7 8">JCM 14323</strain>
    </source>
</reference>
<dbReference type="Proteomes" id="UP001501746">
    <property type="component" value="Unassembled WGS sequence"/>
</dbReference>
<feature type="domain" description="Aminotransferase class V" evidence="6">
    <location>
        <begin position="75"/>
        <end position="434"/>
    </location>
</feature>
<proteinExistence type="inferred from homology"/>
<protein>
    <submittedName>
        <fullName evidence="7">Aminotransferase class V-fold PLP-dependent enzyme</fullName>
    </submittedName>
</protein>
<dbReference type="SUPFAM" id="SSF53383">
    <property type="entry name" value="PLP-dependent transferases"/>
    <property type="match status" value="1"/>
</dbReference>
<keyword evidence="8" id="KW-1185">Reference proteome</keyword>
<dbReference type="Pfam" id="PF00266">
    <property type="entry name" value="Aminotran_5"/>
    <property type="match status" value="1"/>
</dbReference>
<evidence type="ECO:0000313" key="7">
    <source>
        <dbReference type="EMBL" id="GAA1825716.1"/>
    </source>
</evidence>
<dbReference type="InterPro" id="IPR020578">
    <property type="entry name" value="Aminotrans_V_PyrdxlP_BS"/>
</dbReference>
<name>A0ABN2MFV2_9MICO</name>
<comment type="caution">
    <text evidence="7">The sequence shown here is derived from an EMBL/GenBank/DDBJ whole genome shotgun (WGS) entry which is preliminary data.</text>
</comment>
<evidence type="ECO:0000259" key="6">
    <source>
        <dbReference type="Pfam" id="PF00266"/>
    </source>
</evidence>
<organism evidence="7 8">
    <name type="scientific">Agromyces salentinus</name>
    <dbReference type="NCBI Taxonomy" id="269421"/>
    <lineage>
        <taxon>Bacteria</taxon>
        <taxon>Bacillati</taxon>
        <taxon>Actinomycetota</taxon>
        <taxon>Actinomycetes</taxon>
        <taxon>Micrococcales</taxon>
        <taxon>Microbacteriaceae</taxon>
        <taxon>Agromyces</taxon>
    </lineage>
</organism>